<evidence type="ECO:0000259" key="8">
    <source>
        <dbReference type="Pfam" id="PF16363"/>
    </source>
</evidence>
<dbReference type="Proteomes" id="UP000189956">
    <property type="component" value="Unassembled WGS sequence"/>
</dbReference>
<dbReference type="EC" id="4.2.1.46" evidence="4 7"/>
<dbReference type="NCBIfam" id="TIGR01181">
    <property type="entry name" value="dTDP_gluc_dehyt"/>
    <property type="match status" value="1"/>
</dbReference>
<comment type="similarity">
    <text evidence="3 7">Belongs to the NAD(P)-dependent epimerase/dehydratase family. dTDP-glucose dehydratase subfamily.</text>
</comment>
<comment type="cofactor">
    <cofactor evidence="2 7">
        <name>NAD(+)</name>
        <dbReference type="ChEBI" id="CHEBI:57540"/>
    </cofactor>
</comment>
<dbReference type="Gene3D" id="3.40.50.720">
    <property type="entry name" value="NAD(P)-binding Rossmann-like Domain"/>
    <property type="match status" value="1"/>
</dbReference>
<evidence type="ECO:0000256" key="7">
    <source>
        <dbReference type="RuleBase" id="RU004473"/>
    </source>
</evidence>
<dbReference type="InterPro" id="IPR016040">
    <property type="entry name" value="NAD(P)-bd_dom"/>
</dbReference>
<evidence type="ECO:0000256" key="6">
    <source>
        <dbReference type="ARBA" id="ARBA00023239"/>
    </source>
</evidence>
<comment type="catalytic activity">
    <reaction evidence="1 7">
        <text>dTDP-alpha-D-glucose = dTDP-4-dehydro-6-deoxy-alpha-D-glucose + H2O</text>
        <dbReference type="Rhea" id="RHEA:17221"/>
        <dbReference type="ChEBI" id="CHEBI:15377"/>
        <dbReference type="ChEBI" id="CHEBI:57477"/>
        <dbReference type="ChEBI" id="CHEBI:57649"/>
        <dbReference type="EC" id="4.2.1.46"/>
    </reaction>
</comment>
<proteinExistence type="inferred from homology"/>
<evidence type="ECO:0000256" key="4">
    <source>
        <dbReference type="ARBA" id="ARBA00011990"/>
    </source>
</evidence>
<dbReference type="GO" id="GO:0008460">
    <property type="term" value="F:dTDP-glucose 4,6-dehydratase activity"/>
    <property type="evidence" value="ECO:0007669"/>
    <property type="project" value="UniProtKB-EC"/>
</dbReference>
<evidence type="ECO:0000256" key="1">
    <source>
        <dbReference type="ARBA" id="ARBA00001539"/>
    </source>
</evidence>
<dbReference type="RefSeq" id="WP_078735831.1">
    <property type="nucleotide sequence ID" value="NZ_FUWL01000012.1"/>
</dbReference>
<dbReference type="CDD" id="cd05246">
    <property type="entry name" value="dTDP_GD_SDR_e"/>
    <property type="match status" value="1"/>
</dbReference>
<evidence type="ECO:0000313" key="9">
    <source>
        <dbReference type="EMBL" id="SJZ65365.1"/>
    </source>
</evidence>
<accession>A0A1T4MER0</accession>
<dbReference type="Gene3D" id="3.90.25.10">
    <property type="entry name" value="UDP-galactose 4-epimerase, domain 1"/>
    <property type="match status" value="1"/>
</dbReference>
<dbReference type="SUPFAM" id="SSF51735">
    <property type="entry name" value="NAD(P)-binding Rossmann-fold domains"/>
    <property type="match status" value="1"/>
</dbReference>
<evidence type="ECO:0000313" key="10">
    <source>
        <dbReference type="Proteomes" id="UP000189956"/>
    </source>
</evidence>
<gene>
    <name evidence="9" type="ORF">SAMN02745205_01505</name>
</gene>
<evidence type="ECO:0000256" key="5">
    <source>
        <dbReference type="ARBA" id="ARBA00023027"/>
    </source>
</evidence>
<keyword evidence="6 7" id="KW-0456">Lyase</keyword>
<dbReference type="AlphaFoldDB" id="A0A1T4MER0"/>
<dbReference type="InterPro" id="IPR005888">
    <property type="entry name" value="dTDP_Gluc_deHydtase"/>
</dbReference>
<organism evidence="9 10">
    <name type="scientific">Porphyromonas cangingivalis</name>
    <dbReference type="NCBI Taxonomy" id="36874"/>
    <lineage>
        <taxon>Bacteria</taxon>
        <taxon>Pseudomonadati</taxon>
        <taxon>Bacteroidota</taxon>
        <taxon>Bacteroidia</taxon>
        <taxon>Bacteroidales</taxon>
        <taxon>Porphyromonadaceae</taxon>
        <taxon>Porphyromonas</taxon>
    </lineage>
</organism>
<dbReference type="GO" id="GO:0009225">
    <property type="term" value="P:nucleotide-sugar metabolic process"/>
    <property type="evidence" value="ECO:0007669"/>
    <property type="project" value="InterPro"/>
</dbReference>
<dbReference type="Pfam" id="PF16363">
    <property type="entry name" value="GDP_Man_Dehyd"/>
    <property type="match status" value="1"/>
</dbReference>
<protein>
    <recommendedName>
        <fullName evidence="4 7">dTDP-glucose 4,6-dehydratase</fullName>
        <ecNumber evidence="4 7">4.2.1.46</ecNumber>
    </recommendedName>
</protein>
<reference evidence="9 10" key="1">
    <citation type="submission" date="2017-02" db="EMBL/GenBank/DDBJ databases">
        <authorList>
            <person name="Peterson S.W."/>
        </authorList>
    </citation>
    <scope>NUCLEOTIDE SEQUENCE [LARGE SCALE GENOMIC DNA]</scope>
    <source>
        <strain evidence="9 10">ATCC 700135</strain>
    </source>
</reference>
<evidence type="ECO:0000256" key="2">
    <source>
        <dbReference type="ARBA" id="ARBA00001911"/>
    </source>
</evidence>
<keyword evidence="5" id="KW-0520">NAD</keyword>
<evidence type="ECO:0000256" key="3">
    <source>
        <dbReference type="ARBA" id="ARBA00008178"/>
    </source>
</evidence>
<dbReference type="InterPro" id="IPR036291">
    <property type="entry name" value="NAD(P)-bd_dom_sf"/>
</dbReference>
<name>A0A1T4MER0_PORCN</name>
<dbReference type="PANTHER" id="PTHR43000">
    <property type="entry name" value="DTDP-D-GLUCOSE 4,6-DEHYDRATASE-RELATED"/>
    <property type="match status" value="1"/>
</dbReference>
<sequence>MKDLRQYKKVIVVTGGAGFIGSNLLLRLVPRYPEYLFINVDALTYAGNLKNLSVLEGISNYLFRRLDITDAEGLVTLFGEYPVTHVIHMAAESHVDRSIKDPLAFVRTNVLGTVNLLNAVRDAWHGDFEGKLFYHVSTDEVYGSLSATDAPFTESTAYDPHSPYSASKASSDHFVRAYHDTYGLPVVISNCSNNYGPYQFPEKLIPLCILNILRGRPIPVYGDGSQVRDWLYVDDHVDAIDAILHKGRVGETYNIGGNNEMKNIDMVRLLIRLVDNALSREEGHSLALVTYVTDRPGHDTRYAIDARKLSQELGFEPSYSPERGLEKTVTWYLEHQAWLEEVSSGAYQDYYRMMYEH</sequence>
<feature type="domain" description="NAD(P)-binding" evidence="8">
    <location>
        <begin position="13"/>
        <end position="328"/>
    </location>
</feature>
<dbReference type="EMBL" id="FUWL01000012">
    <property type="protein sequence ID" value="SJZ65365.1"/>
    <property type="molecule type" value="Genomic_DNA"/>
</dbReference>